<dbReference type="GO" id="GO:0000271">
    <property type="term" value="P:polysaccharide biosynthetic process"/>
    <property type="evidence" value="ECO:0007669"/>
    <property type="project" value="InterPro"/>
</dbReference>
<protein>
    <recommendedName>
        <fullName evidence="3">Capsular biosynthesis protein</fullName>
    </recommendedName>
</protein>
<sequence>MNHYGDCIRSQKVKEGMIDRKSQWHLPPSLTGQEAVLLFSACDTGYLEYAISLIFSVDMFSPGQTFVLHLINPDQDAFDQIEKTIAQLGSTKLFLSYEMTDLSALEFDQKRAYFASARFLQLRNLLADYSIPVFSIDADSLVVNPFDLDFSDKADAQVILVRRDRDLVPGKAEHLAVATGSIWLAPVECVVDFLQKVADSVDEEFQAGTLAWFVDQRVFYHHMKSALGHIHFYNIKPKYADWQFRDKSILWAGKGGLKLYDLRFFILQNLLSYDDAKRLMAQELVGTYFLPQNSLFSEWMQLRIGSAIERSLSMKAIPSPKSGRVAFYIPRLDLPWKQLSSSSRAAPEISDDVIDLRLHWKRFALLMASALERQGVLVDIYELPNWEIDRVRIDLDNASLAFVPHRCMLNFGSGTTRVLFYMQEFFRWAFVVNDQGWSAASSKYPVQIDFESKQAGQAFEIYRARLLRGELVSKFAQQERKSLADLIKSSSLPARKNWLGQSLLRPYIFFPIQIPTDQSIQFFSDVSVLDVLTSLIEWARSSGVAVVLKSHPANRKSMIPFEALVDGHTVFISSANVKDLIEHSEAVYTINSGVGFEALLQLKPVVTFGRVEYDCVTFNSTLDTLDAAWAYVANSSASELEFKYKGFMNWFLEDYSVDMSSPDAARTRLDAIAADVAKQIATHAPVKAE</sequence>
<dbReference type="EMBL" id="LKEJ01000152">
    <property type="protein sequence ID" value="KTB58728.1"/>
    <property type="molecule type" value="Genomic_DNA"/>
</dbReference>
<proteinExistence type="predicted"/>
<dbReference type="GO" id="GO:0015774">
    <property type="term" value="P:polysaccharide transport"/>
    <property type="evidence" value="ECO:0007669"/>
    <property type="project" value="InterPro"/>
</dbReference>
<dbReference type="Proteomes" id="UP000053048">
    <property type="component" value="Unassembled WGS sequence"/>
</dbReference>
<gene>
    <name evidence="1" type="ORF">AO067_21635</name>
</gene>
<name>A0A0W0HD50_PSEVI</name>
<dbReference type="Pfam" id="PF05159">
    <property type="entry name" value="Capsule_synth"/>
    <property type="match status" value="1"/>
</dbReference>
<dbReference type="AlphaFoldDB" id="A0A0W0HD50"/>
<evidence type="ECO:0000313" key="2">
    <source>
        <dbReference type="Proteomes" id="UP000053048"/>
    </source>
</evidence>
<comment type="caution">
    <text evidence="1">The sequence shown here is derived from an EMBL/GenBank/DDBJ whole genome shotgun (WGS) entry which is preliminary data.</text>
</comment>
<keyword evidence="2" id="KW-1185">Reference proteome</keyword>
<organism evidence="1 2">
    <name type="scientific">Pseudomonas viridiflava ICMP 13104</name>
    <dbReference type="NCBI Taxonomy" id="1198305"/>
    <lineage>
        <taxon>Bacteria</taxon>
        <taxon>Pseudomonadati</taxon>
        <taxon>Pseudomonadota</taxon>
        <taxon>Gammaproteobacteria</taxon>
        <taxon>Pseudomonadales</taxon>
        <taxon>Pseudomonadaceae</taxon>
        <taxon>Pseudomonas</taxon>
    </lineage>
</organism>
<evidence type="ECO:0008006" key="3">
    <source>
        <dbReference type="Google" id="ProtNLM"/>
    </source>
</evidence>
<accession>A0A0W0HD50</accession>
<dbReference type="InterPro" id="IPR007833">
    <property type="entry name" value="Capsule_polysaccharide_synth"/>
</dbReference>
<reference evidence="1 2" key="1">
    <citation type="submission" date="2015-09" db="EMBL/GenBank/DDBJ databases">
        <title>Genome sequence of ICMP 13104.</title>
        <authorList>
            <person name="Visnovsky S."/>
            <person name="Lu A."/>
            <person name="Panda P."/>
            <person name="Pitman A."/>
        </authorList>
    </citation>
    <scope>NUCLEOTIDE SEQUENCE [LARGE SCALE GENOMIC DNA]</scope>
    <source>
        <strain evidence="1 2">ICMP 13104</strain>
    </source>
</reference>
<evidence type="ECO:0000313" key="1">
    <source>
        <dbReference type="EMBL" id="KTB58728.1"/>
    </source>
</evidence>